<accession>A0A2X3E6X4</accession>
<gene>
    <name evidence="1" type="ORF">NCTC9128_05776</name>
</gene>
<dbReference type="InterPro" id="IPR043519">
    <property type="entry name" value="NT_sf"/>
</dbReference>
<reference evidence="1 2" key="1">
    <citation type="submission" date="2018-06" db="EMBL/GenBank/DDBJ databases">
        <authorList>
            <consortium name="Pathogen Informatics"/>
            <person name="Doyle S."/>
        </authorList>
    </citation>
    <scope>NUCLEOTIDE SEQUENCE [LARGE SCALE GENOMIC DNA]</scope>
    <source>
        <strain evidence="1 2">NCTC9128</strain>
    </source>
</reference>
<organism evidence="1 2">
    <name type="scientific">Klebsiella pneumoniae</name>
    <dbReference type="NCBI Taxonomy" id="573"/>
    <lineage>
        <taxon>Bacteria</taxon>
        <taxon>Pseudomonadati</taxon>
        <taxon>Pseudomonadota</taxon>
        <taxon>Gammaproteobacteria</taxon>
        <taxon>Enterobacterales</taxon>
        <taxon>Enterobacteriaceae</taxon>
        <taxon>Klebsiella/Raoultella group</taxon>
        <taxon>Klebsiella</taxon>
        <taxon>Klebsiella pneumoniae complex</taxon>
    </lineage>
</organism>
<dbReference type="Proteomes" id="UP000251088">
    <property type="component" value="Unassembled WGS sequence"/>
</dbReference>
<evidence type="ECO:0000313" key="1">
    <source>
        <dbReference type="EMBL" id="SQC39632.1"/>
    </source>
</evidence>
<dbReference type="Gene3D" id="3.30.460.10">
    <property type="entry name" value="Beta Polymerase, domain 2"/>
    <property type="match status" value="1"/>
</dbReference>
<dbReference type="AlphaFoldDB" id="A0A2X3E6X4"/>
<sequence>MNIETSSIEPQTMHEITEYVNESFNAMLFKNSSLDLLMYELNLYEFEFILFGGWVEIELLEYFSKKRIKSKDVDLVCHGTPMLIDFFHKKNFKFTENSFGGFGLELDSQHVDIWELEKTYLIQKYNLDRDYISLLKTTDYTMNAIAFQPGTINSKSILYDYGCISSVLNKEIEFLANEVAFPNIQAARAVIFSAKMDFKLSETVRLFIREVCSNENKI</sequence>
<dbReference type="EMBL" id="UAWN01000014">
    <property type="protein sequence ID" value="SQC39632.1"/>
    <property type="molecule type" value="Genomic_DNA"/>
</dbReference>
<proteinExistence type="predicted"/>
<protein>
    <submittedName>
        <fullName evidence="1">Uncharacterized protein</fullName>
    </submittedName>
</protein>
<name>A0A2X3E6X4_KLEPN</name>
<evidence type="ECO:0000313" key="2">
    <source>
        <dbReference type="Proteomes" id="UP000251088"/>
    </source>
</evidence>